<dbReference type="STRING" id="7868.ENSCMIP00000003017"/>
<dbReference type="InParanoid" id="A0A4W3GIW6"/>
<dbReference type="Ensembl" id="ENSCMIT00000003125.1">
    <property type="protein sequence ID" value="ENSCMIP00000003017.1"/>
    <property type="gene ID" value="ENSCMIG00000001766.1"/>
</dbReference>
<dbReference type="InterPro" id="IPR011990">
    <property type="entry name" value="TPR-like_helical_dom_sf"/>
</dbReference>
<dbReference type="SUPFAM" id="SSF48452">
    <property type="entry name" value="TPR-like"/>
    <property type="match status" value="1"/>
</dbReference>
<evidence type="ECO:0000256" key="3">
    <source>
        <dbReference type="ARBA" id="ARBA00022473"/>
    </source>
</evidence>
<feature type="region of interest" description="Disordered" evidence="10">
    <location>
        <begin position="549"/>
        <end position="569"/>
    </location>
</feature>
<evidence type="ECO:0000313" key="12">
    <source>
        <dbReference type="Proteomes" id="UP000314986"/>
    </source>
</evidence>
<evidence type="ECO:0000256" key="1">
    <source>
        <dbReference type="ARBA" id="ARBA00004218"/>
    </source>
</evidence>
<reference evidence="11" key="4">
    <citation type="submission" date="2025-08" db="UniProtKB">
        <authorList>
            <consortium name="Ensembl"/>
        </authorList>
    </citation>
    <scope>IDENTIFICATION</scope>
</reference>
<evidence type="ECO:0000256" key="6">
    <source>
        <dbReference type="ARBA" id="ARBA00023034"/>
    </source>
</evidence>
<dbReference type="PANTHER" id="PTHR47228:SF1">
    <property type="entry name" value="SPERMATOGENESIS-ASSOCIATED PROTEIN 16"/>
    <property type="match status" value="1"/>
</dbReference>
<keyword evidence="5" id="KW-0744">Spermatogenesis</keyword>
<evidence type="ECO:0000256" key="5">
    <source>
        <dbReference type="ARBA" id="ARBA00022871"/>
    </source>
</evidence>
<feature type="compositionally biased region" description="Basic residues" evidence="10">
    <location>
        <begin position="549"/>
        <end position="558"/>
    </location>
</feature>
<evidence type="ECO:0000256" key="7">
    <source>
        <dbReference type="ARBA" id="ARBA00023329"/>
    </source>
</evidence>
<dbReference type="Proteomes" id="UP000314986">
    <property type="component" value="Unassembled WGS sequence"/>
</dbReference>
<dbReference type="OMA" id="LIRLYWQ"/>
<sequence>RKQNVAMSCRSEKEIDTVNLCVKNTPENVTDHTGTPNGNGKACGRKAEAYLSQRITHTRKVKLKRKSTLDSLGIKRKLENEEKCVVKKELKIAEHPDPSAGQSLTRVPLKSVMDVEMKLVYVDEQEITYEFAEPQEYGPTQSAYETSKPGDPMTACALNFAPQMDKWLAKALKDASFYYHQKKYSVAAGRFRTALELCSKGAVLGNPFYASYEKISSIASFIETKLVTCYLRMRRPDLALNHAHRSILLNPINFRNHLRQAVVFRCLERYTEAARSAMIADYIYWLHGAKEQNISKHVKLYWQAMLEEGITQAETFSVMYTPFAGKPTAAQIEKIKEVFRKKHPAYANYLYADPGISHILPQTVDWSEIFPQRYMLLLGFKNPEDGTFLEKIVSRRSPTFTEYKTPFWSLTIKEVEKNMDILGRRILPVLDFITCTKLAVGIFIYSGVIEKLQYASYLSQLKRMKEQAQVINQTIAELATMPYLQEMSQHEIELLHSLMTDAIDTLEGNRNNAECVWNKTEKVGLIEDLIYQLEDNFLKSKALKTARKQRREVKKLKSQNRTEPLKPVS</sequence>
<dbReference type="GO" id="GO:0005794">
    <property type="term" value="C:Golgi apparatus"/>
    <property type="evidence" value="ECO:0007669"/>
    <property type="project" value="UniProtKB-SubCell"/>
</dbReference>
<reference evidence="11" key="5">
    <citation type="submission" date="2025-09" db="UniProtKB">
        <authorList>
            <consortium name="Ensembl"/>
        </authorList>
    </citation>
    <scope>IDENTIFICATION</scope>
</reference>
<dbReference type="GO" id="GO:0007283">
    <property type="term" value="P:spermatogenesis"/>
    <property type="evidence" value="ECO:0007669"/>
    <property type="project" value="UniProtKB-KW"/>
</dbReference>
<comment type="similarity">
    <text evidence="8">Belongs to the SPATA16 family.</text>
</comment>
<accession>A0A4W3GIW6</accession>
<keyword evidence="12" id="KW-1185">Reference proteome</keyword>
<dbReference type="InterPro" id="IPR029161">
    <property type="entry name" value="SPATA16"/>
</dbReference>
<evidence type="ECO:0000256" key="9">
    <source>
        <dbReference type="ARBA" id="ARBA00071336"/>
    </source>
</evidence>
<dbReference type="FunFam" id="1.25.40.10:FF:000281">
    <property type="entry name" value="Spermatogenesis associated 16"/>
    <property type="match status" value="1"/>
</dbReference>
<proteinExistence type="inferred from homology"/>
<dbReference type="GO" id="GO:0030154">
    <property type="term" value="P:cell differentiation"/>
    <property type="evidence" value="ECO:0007669"/>
    <property type="project" value="UniProtKB-KW"/>
</dbReference>
<evidence type="ECO:0000256" key="2">
    <source>
        <dbReference type="ARBA" id="ARBA00004555"/>
    </source>
</evidence>
<evidence type="ECO:0000313" key="11">
    <source>
        <dbReference type="Ensembl" id="ENSCMIP00000003017.1"/>
    </source>
</evidence>
<dbReference type="Gene3D" id="1.25.40.10">
    <property type="entry name" value="Tetratricopeptide repeat domain"/>
    <property type="match status" value="1"/>
</dbReference>
<dbReference type="Pfam" id="PF15015">
    <property type="entry name" value="NYD-SP12_N"/>
    <property type="match status" value="1"/>
</dbReference>
<dbReference type="PANTHER" id="PTHR47228">
    <property type="entry name" value="SPERMATOGENESIS-ASSOCIATED PROTEIN 16"/>
    <property type="match status" value="1"/>
</dbReference>
<evidence type="ECO:0000256" key="10">
    <source>
        <dbReference type="SAM" id="MobiDB-lite"/>
    </source>
</evidence>
<keyword evidence="7" id="KW-0968">Cytoplasmic vesicle</keyword>
<keyword evidence="3" id="KW-0217">Developmental protein</keyword>
<reference evidence="12" key="1">
    <citation type="journal article" date="2006" name="Science">
        <title>Ancient noncoding elements conserved in the human genome.</title>
        <authorList>
            <person name="Venkatesh B."/>
            <person name="Kirkness E.F."/>
            <person name="Loh Y.H."/>
            <person name="Halpern A.L."/>
            <person name="Lee A.P."/>
            <person name="Johnson J."/>
            <person name="Dandona N."/>
            <person name="Viswanathan L.D."/>
            <person name="Tay A."/>
            <person name="Venter J.C."/>
            <person name="Strausberg R.L."/>
            <person name="Brenner S."/>
        </authorList>
    </citation>
    <scope>NUCLEOTIDE SEQUENCE [LARGE SCALE GENOMIC DNA]</scope>
</reference>
<protein>
    <recommendedName>
        <fullName evidence="9">Spermatogenesis-associated protein 16</fullName>
    </recommendedName>
</protein>
<keyword evidence="6" id="KW-0333">Golgi apparatus</keyword>
<comment type="subcellular location">
    <subcellularLocation>
        <location evidence="1">Cytoplasmic vesicle</location>
        <location evidence="1">Secretory vesicle</location>
        <location evidence="1">Acrosome</location>
    </subcellularLocation>
    <subcellularLocation>
        <location evidence="2">Golgi apparatus</location>
    </subcellularLocation>
</comment>
<name>A0A4W3GIW6_CALMI</name>
<organism evidence="11 12">
    <name type="scientific">Callorhinchus milii</name>
    <name type="common">Ghost shark</name>
    <dbReference type="NCBI Taxonomy" id="7868"/>
    <lineage>
        <taxon>Eukaryota</taxon>
        <taxon>Metazoa</taxon>
        <taxon>Chordata</taxon>
        <taxon>Craniata</taxon>
        <taxon>Vertebrata</taxon>
        <taxon>Chondrichthyes</taxon>
        <taxon>Holocephali</taxon>
        <taxon>Chimaeriformes</taxon>
        <taxon>Callorhinchidae</taxon>
        <taxon>Callorhinchus</taxon>
    </lineage>
</organism>
<dbReference type="AlphaFoldDB" id="A0A4W3GIW6"/>
<evidence type="ECO:0000256" key="4">
    <source>
        <dbReference type="ARBA" id="ARBA00022782"/>
    </source>
</evidence>
<dbReference type="GeneTree" id="ENSGT00390000015332"/>
<evidence type="ECO:0000256" key="8">
    <source>
        <dbReference type="ARBA" id="ARBA00061195"/>
    </source>
</evidence>
<keyword evidence="4" id="KW-0221">Differentiation</keyword>
<reference evidence="12" key="3">
    <citation type="journal article" date="2014" name="Nature">
        <title>Elephant shark genome provides unique insights into gnathostome evolution.</title>
        <authorList>
            <consortium name="International Elephant Shark Genome Sequencing Consortium"/>
            <person name="Venkatesh B."/>
            <person name="Lee A.P."/>
            <person name="Ravi V."/>
            <person name="Maurya A.K."/>
            <person name="Lian M.M."/>
            <person name="Swann J.B."/>
            <person name="Ohta Y."/>
            <person name="Flajnik M.F."/>
            <person name="Sutoh Y."/>
            <person name="Kasahara M."/>
            <person name="Hoon S."/>
            <person name="Gangu V."/>
            <person name="Roy S.W."/>
            <person name="Irimia M."/>
            <person name="Korzh V."/>
            <person name="Kondrychyn I."/>
            <person name="Lim Z.W."/>
            <person name="Tay B.H."/>
            <person name="Tohari S."/>
            <person name="Kong K.W."/>
            <person name="Ho S."/>
            <person name="Lorente-Galdos B."/>
            <person name="Quilez J."/>
            <person name="Marques-Bonet T."/>
            <person name="Raney B.J."/>
            <person name="Ingham P.W."/>
            <person name="Tay A."/>
            <person name="Hillier L.W."/>
            <person name="Minx P."/>
            <person name="Boehm T."/>
            <person name="Wilson R.K."/>
            <person name="Brenner S."/>
            <person name="Warren W.C."/>
        </authorList>
    </citation>
    <scope>NUCLEOTIDE SEQUENCE [LARGE SCALE GENOMIC DNA]</scope>
</reference>
<reference evidence="12" key="2">
    <citation type="journal article" date="2007" name="PLoS Biol.">
        <title>Survey sequencing and comparative analysis of the elephant shark (Callorhinchus milii) genome.</title>
        <authorList>
            <person name="Venkatesh B."/>
            <person name="Kirkness E.F."/>
            <person name="Loh Y.H."/>
            <person name="Halpern A.L."/>
            <person name="Lee A.P."/>
            <person name="Johnson J."/>
            <person name="Dandona N."/>
            <person name="Viswanathan L.D."/>
            <person name="Tay A."/>
            <person name="Venter J.C."/>
            <person name="Strausberg R.L."/>
            <person name="Brenner S."/>
        </authorList>
    </citation>
    <scope>NUCLEOTIDE SEQUENCE [LARGE SCALE GENOMIC DNA]</scope>
</reference>
<dbReference type="GO" id="GO:0001669">
    <property type="term" value="C:acrosomal vesicle"/>
    <property type="evidence" value="ECO:0007669"/>
    <property type="project" value="UniProtKB-SubCell"/>
</dbReference>